<keyword evidence="2" id="KW-1133">Transmembrane helix</keyword>
<evidence type="ECO:0000256" key="2">
    <source>
        <dbReference type="SAM" id="Phobius"/>
    </source>
</evidence>
<reference evidence="4" key="1">
    <citation type="submission" date="2021-02" db="EMBL/GenBank/DDBJ databases">
        <authorList>
            <person name="Dougan E. K."/>
            <person name="Rhodes N."/>
            <person name="Thang M."/>
            <person name="Chan C."/>
        </authorList>
    </citation>
    <scope>NUCLEOTIDE SEQUENCE</scope>
</reference>
<sequence length="894" mass="95804">MQLDAVLAATLGGLLWAFGVLGKRIGVEGASDDSKQIRATITIFLYSLTTTVTPFIDLLRMDRAAVAIPLQDEAWRAQVIFIVMCGLASGLGGVLGTLAFAWAAGANSSLISMVENGCYTLFGAVFISLYFLQNPHISMYVGGALIISGTVVANMGQSCCRTRTDQTKGDSDSDSASDLSESTDEDCSVIVPTRLRKRCVVLAVLAGTCWGLGPLGKKIGVSVAPPGHQHAYTTCTYAAYISCTAVVPLCQLLVANRQKLAESLGDRGFRWQLVGTAVCGFISGIGGLVSTYAFSRASSDGAAIAMIENGVYTMCGALMIALVFKERPSVSQLFSATLVLTGILVSGSLVQVRRCLYVQTCTLASQSQPGHSLQLSAGSAIGSAPLSRKKITLLGDESVSMKLEEVAVKAELAEPDSDRATSSAFRAATDVETSEGKELLSGRFKEWLGKAVNVEDCMTIVSNLLRLLDQHQKAPACMASADFPASLPATNDSAKAALEQWRKFWIEDGRTAEEVSIQDSEQLLVDAVAQLMAQGKTEQVKTEPKEETTDDLDDLLNGTSSARLHKKHKSKKGDEDGADLQAPPSAEDLAYESDTQYEEVDVSKSLEALRIEASSYDKIDGLYKRLEKSSRGRPAYWNSTSRKMSYLYWNKGWKISFAFGSSKCAATVKDVEGVDLPIEPYPVSWKVIDKSTDDQKKKTALTMRVIDESVYASTLQNKDGGQPEAPLFPTATRIKKREKKMEKSVEPAVEGSPAKKKREAGEAKPKRASGATKAAAADDDEAAMVEAAAGQDSDDENKAPSAQRSSQHGSDSDDDKDDSSESSGSESSSEEVKPSPKAIAEVAVTIKPSFQAMNSAARAFVSATGLMKLPAEQAHAKAQKLRDTLFDRIRKGEK</sequence>
<evidence type="ECO:0000259" key="3">
    <source>
        <dbReference type="Pfam" id="PF00892"/>
    </source>
</evidence>
<feature type="transmembrane region" description="Helical" evidence="2">
    <location>
        <begin position="79"/>
        <end position="104"/>
    </location>
</feature>
<keyword evidence="2" id="KW-0472">Membrane</keyword>
<name>A0A813KNQ9_POLGL</name>
<feature type="region of interest" description="Disordered" evidence="1">
    <location>
        <begin position="715"/>
        <end position="837"/>
    </location>
</feature>
<feature type="compositionally biased region" description="Basic and acidic residues" evidence="1">
    <location>
        <begin position="162"/>
        <end position="171"/>
    </location>
</feature>
<feature type="transmembrane region" description="Helical" evidence="2">
    <location>
        <begin position="274"/>
        <end position="295"/>
    </location>
</feature>
<feature type="transmembrane region" description="Helical" evidence="2">
    <location>
        <begin position="301"/>
        <end position="324"/>
    </location>
</feature>
<evidence type="ECO:0000313" key="5">
    <source>
        <dbReference type="Proteomes" id="UP000626109"/>
    </source>
</evidence>
<dbReference type="EMBL" id="CAJNNW010031835">
    <property type="protein sequence ID" value="CAE8709364.1"/>
    <property type="molecule type" value="Genomic_DNA"/>
</dbReference>
<organism evidence="4 5">
    <name type="scientific">Polarella glacialis</name>
    <name type="common">Dinoflagellate</name>
    <dbReference type="NCBI Taxonomy" id="89957"/>
    <lineage>
        <taxon>Eukaryota</taxon>
        <taxon>Sar</taxon>
        <taxon>Alveolata</taxon>
        <taxon>Dinophyceae</taxon>
        <taxon>Suessiales</taxon>
        <taxon>Suessiaceae</taxon>
        <taxon>Polarella</taxon>
    </lineage>
</organism>
<feature type="transmembrane region" description="Helical" evidence="2">
    <location>
        <begin position="38"/>
        <end position="59"/>
    </location>
</feature>
<feature type="region of interest" description="Disordered" evidence="1">
    <location>
        <begin position="162"/>
        <end position="181"/>
    </location>
</feature>
<dbReference type="AlphaFoldDB" id="A0A813KNQ9"/>
<accession>A0A813KNQ9</accession>
<dbReference type="Proteomes" id="UP000626109">
    <property type="component" value="Unassembled WGS sequence"/>
</dbReference>
<feature type="transmembrane region" description="Helical" evidence="2">
    <location>
        <begin position="237"/>
        <end position="254"/>
    </location>
</feature>
<keyword evidence="2" id="KW-0812">Transmembrane</keyword>
<evidence type="ECO:0000313" key="4">
    <source>
        <dbReference type="EMBL" id="CAE8709364.1"/>
    </source>
</evidence>
<proteinExistence type="predicted"/>
<gene>
    <name evidence="4" type="ORF">PGLA2088_LOCUS35414</name>
</gene>
<protein>
    <recommendedName>
        <fullName evidence="3">EamA domain-containing protein</fullName>
    </recommendedName>
</protein>
<feature type="non-terminal residue" evidence="4">
    <location>
        <position position="1"/>
    </location>
</feature>
<feature type="transmembrane region" description="Helical" evidence="2">
    <location>
        <begin position="110"/>
        <end position="132"/>
    </location>
</feature>
<feature type="region of interest" description="Disordered" evidence="1">
    <location>
        <begin position="535"/>
        <end position="585"/>
    </location>
</feature>
<feature type="transmembrane region" description="Helical" evidence="2">
    <location>
        <begin position="199"/>
        <end position="217"/>
    </location>
</feature>
<dbReference type="InterPro" id="IPR000620">
    <property type="entry name" value="EamA_dom"/>
</dbReference>
<evidence type="ECO:0000256" key="1">
    <source>
        <dbReference type="SAM" id="MobiDB-lite"/>
    </source>
</evidence>
<feature type="transmembrane region" description="Helical" evidence="2">
    <location>
        <begin position="333"/>
        <end position="352"/>
    </location>
</feature>
<comment type="caution">
    <text evidence="4">The sequence shown here is derived from an EMBL/GenBank/DDBJ whole genome shotgun (WGS) entry which is preliminary data.</text>
</comment>
<feature type="domain" description="EamA" evidence="3">
    <location>
        <begin position="199"/>
        <end position="346"/>
    </location>
</feature>
<feature type="compositionally biased region" description="Basic and acidic residues" evidence="1">
    <location>
        <begin position="538"/>
        <end position="547"/>
    </location>
</feature>
<dbReference type="Pfam" id="PF00892">
    <property type="entry name" value="EamA"/>
    <property type="match status" value="1"/>
</dbReference>
<dbReference type="GO" id="GO:0016020">
    <property type="term" value="C:membrane"/>
    <property type="evidence" value="ECO:0007669"/>
    <property type="project" value="InterPro"/>
</dbReference>